<feature type="compositionally biased region" description="Basic and acidic residues" evidence="1">
    <location>
        <begin position="809"/>
        <end position="823"/>
    </location>
</feature>
<evidence type="ECO:0000256" key="1">
    <source>
        <dbReference type="SAM" id="MobiDB-lite"/>
    </source>
</evidence>
<feature type="region of interest" description="Disordered" evidence="1">
    <location>
        <begin position="1"/>
        <end position="104"/>
    </location>
</feature>
<feature type="compositionally biased region" description="Polar residues" evidence="1">
    <location>
        <begin position="1"/>
        <end position="16"/>
    </location>
</feature>
<feature type="compositionally biased region" description="Basic and acidic residues" evidence="1">
    <location>
        <begin position="384"/>
        <end position="397"/>
    </location>
</feature>
<dbReference type="STRING" id="47427.A0A2H3CNT4"/>
<gene>
    <name evidence="2" type="ORF">ARMGADRAFT_1088191</name>
</gene>
<feature type="region of interest" description="Disordered" evidence="1">
    <location>
        <begin position="363"/>
        <end position="497"/>
    </location>
</feature>
<dbReference type="AlphaFoldDB" id="A0A2H3CNT4"/>
<feature type="compositionally biased region" description="Polar residues" evidence="1">
    <location>
        <begin position="782"/>
        <end position="793"/>
    </location>
</feature>
<proteinExistence type="predicted"/>
<sequence length="848" mass="93252">MSSVGRHTASLATHSSHPLIAPSQARSQQVLSPSQHSAYRSYLEASDEEILEELARRRRRREGEAPGEFPQHSSAPVRSRSDLGARGPLSPSMTQPAATPSHAGSRVYASPYRVANISPSCATPGLSPALSTSPEARTSSSPPAAHRAAAPSHHGSWASAPLPREGIYSPPLSPPLSAPARMPPALQAAPSPVEGVVHLSPPPLASPPHVRPTSRDHREVVSPSRSSRLVSQDIPPDTSYVPSPKTPRSTFVTADVPWDYSSSVLNRMNSSLSIQAQCDSDAKSENSSHDLSNFDNDLKAAIATLSLPQQPGESDVAFSRRRDAYACLTMRGPLVQEVVPSPPMKCEDISLRSARLYRGKVTDIPLNDSSTDSSPVKQPQSASIKHELKSSVYEPKRISPRGSMEAKFQSIRTSAPIQFEEGTPLKKSESPALPRGESSHQQASAAQDTKNHRLESSSQDKMKAKSPISRTPMSLDSDNCHSASQKDTLGRPHRSLSSVPFQHVRRRSEHPIFNDKEIFDYHPVSRSETDVMLAIFQRFERLVARNLLTPRLGLDSNVQKTSLQSIPRPHKFHGDPDIIEFDNWLFSVIRWMKIANICGPIYHTDSSGTQQVSDIDVQRTNTLATFLDGDARTWYNNSVEDCNGNVEDDFPTFMQVINGLFRRFIHESSLYDVVQHFKSVTYASAGGVRQLFADLTRFANIMPSPPDVYSFRHQLLISLPTRIRREITREGITAEASTVDQIMQQALIIERGSKAEQYYSPQHSRYNQALEDRHGTAETRSEYSSGTQDSASDYESDCSTGTSSSTDPIKSDNGETTKDDADTRGSMNPEDSEDSTSTSRVTSSQITR</sequence>
<feature type="compositionally biased region" description="Low complexity" evidence="1">
    <location>
        <begin position="139"/>
        <end position="156"/>
    </location>
</feature>
<evidence type="ECO:0000313" key="2">
    <source>
        <dbReference type="EMBL" id="PBK84731.1"/>
    </source>
</evidence>
<feature type="compositionally biased region" description="Polar residues" evidence="1">
    <location>
        <begin position="367"/>
        <end position="383"/>
    </location>
</feature>
<dbReference type="Proteomes" id="UP000217790">
    <property type="component" value="Unassembled WGS sequence"/>
</dbReference>
<dbReference type="InParanoid" id="A0A2H3CNT4"/>
<feature type="compositionally biased region" description="Pro residues" evidence="1">
    <location>
        <begin position="200"/>
        <end position="210"/>
    </location>
</feature>
<evidence type="ECO:0000313" key="3">
    <source>
        <dbReference type="Proteomes" id="UP000217790"/>
    </source>
</evidence>
<organism evidence="2 3">
    <name type="scientific">Armillaria gallica</name>
    <name type="common">Bulbous honey fungus</name>
    <name type="synonym">Armillaria bulbosa</name>
    <dbReference type="NCBI Taxonomy" id="47427"/>
    <lineage>
        <taxon>Eukaryota</taxon>
        <taxon>Fungi</taxon>
        <taxon>Dikarya</taxon>
        <taxon>Basidiomycota</taxon>
        <taxon>Agaricomycotina</taxon>
        <taxon>Agaricomycetes</taxon>
        <taxon>Agaricomycetidae</taxon>
        <taxon>Agaricales</taxon>
        <taxon>Marasmiineae</taxon>
        <taxon>Physalacriaceae</taxon>
        <taxon>Armillaria</taxon>
    </lineage>
</organism>
<name>A0A2H3CNT4_ARMGA</name>
<feature type="compositionally biased region" description="Polar residues" evidence="1">
    <location>
        <begin position="835"/>
        <end position="848"/>
    </location>
</feature>
<feature type="compositionally biased region" description="Polar residues" evidence="1">
    <location>
        <begin position="129"/>
        <end position="138"/>
    </location>
</feature>
<keyword evidence="3" id="KW-1185">Reference proteome</keyword>
<reference evidence="3" key="1">
    <citation type="journal article" date="2017" name="Nat. Ecol. Evol.">
        <title>Genome expansion and lineage-specific genetic innovations in the forest pathogenic fungi Armillaria.</title>
        <authorList>
            <person name="Sipos G."/>
            <person name="Prasanna A.N."/>
            <person name="Walter M.C."/>
            <person name="O'Connor E."/>
            <person name="Balint B."/>
            <person name="Krizsan K."/>
            <person name="Kiss B."/>
            <person name="Hess J."/>
            <person name="Varga T."/>
            <person name="Slot J."/>
            <person name="Riley R."/>
            <person name="Boka B."/>
            <person name="Rigling D."/>
            <person name="Barry K."/>
            <person name="Lee J."/>
            <person name="Mihaltcheva S."/>
            <person name="LaButti K."/>
            <person name="Lipzen A."/>
            <person name="Waldron R."/>
            <person name="Moloney N.M."/>
            <person name="Sperisen C."/>
            <person name="Kredics L."/>
            <person name="Vagvoelgyi C."/>
            <person name="Patrignani A."/>
            <person name="Fitzpatrick D."/>
            <person name="Nagy I."/>
            <person name="Doyle S."/>
            <person name="Anderson J.B."/>
            <person name="Grigoriev I.V."/>
            <person name="Gueldener U."/>
            <person name="Muensterkoetter M."/>
            <person name="Nagy L.G."/>
        </authorList>
    </citation>
    <scope>NUCLEOTIDE SEQUENCE [LARGE SCALE GENOMIC DNA]</scope>
    <source>
        <strain evidence="3">Ar21-2</strain>
    </source>
</reference>
<feature type="compositionally biased region" description="Polar residues" evidence="1">
    <location>
        <begin position="439"/>
        <end position="448"/>
    </location>
</feature>
<feature type="region of interest" description="Disordered" evidence="1">
    <location>
        <begin position="771"/>
        <end position="848"/>
    </location>
</feature>
<feature type="compositionally biased region" description="Polar residues" evidence="1">
    <location>
        <begin position="24"/>
        <end position="38"/>
    </location>
</feature>
<accession>A0A2H3CNT4</accession>
<feature type="compositionally biased region" description="Basic and acidic residues" evidence="1">
    <location>
        <begin position="771"/>
        <end position="781"/>
    </location>
</feature>
<feature type="region of interest" description="Disordered" evidence="1">
    <location>
        <begin position="125"/>
        <end position="248"/>
    </location>
</feature>
<feature type="compositionally biased region" description="Low complexity" evidence="1">
    <location>
        <begin position="221"/>
        <end position="231"/>
    </location>
</feature>
<protein>
    <submittedName>
        <fullName evidence="2">Uncharacterized protein</fullName>
    </submittedName>
</protein>
<feature type="compositionally biased region" description="Polar residues" evidence="1">
    <location>
        <begin position="468"/>
        <end position="487"/>
    </location>
</feature>
<feature type="compositionally biased region" description="Basic and acidic residues" evidence="1">
    <location>
        <begin position="449"/>
        <end position="463"/>
    </location>
</feature>
<dbReference type="EMBL" id="KZ293696">
    <property type="protein sequence ID" value="PBK84731.1"/>
    <property type="molecule type" value="Genomic_DNA"/>
</dbReference>
<dbReference type="OrthoDB" id="3060267at2759"/>